<dbReference type="InterPro" id="IPR034353">
    <property type="entry name" value="ABT1/ESF2_RRM"/>
</dbReference>
<evidence type="ECO:0000256" key="6">
    <source>
        <dbReference type="SAM" id="MobiDB-lite"/>
    </source>
</evidence>
<keyword evidence="4" id="KW-0539">Nucleus</keyword>
<dbReference type="InterPro" id="IPR035979">
    <property type="entry name" value="RBD_domain_sf"/>
</dbReference>
<dbReference type="GO" id="GO:0034462">
    <property type="term" value="P:small-subunit processome assembly"/>
    <property type="evidence" value="ECO:0007669"/>
    <property type="project" value="TreeGrafter"/>
</dbReference>
<evidence type="ECO:0000256" key="2">
    <source>
        <dbReference type="ARBA" id="ARBA00005819"/>
    </source>
</evidence>
<feature type="compositionally biased region" description="Acidic residues" evidence="6">
    <location>
        <begin position="11"/>
        <end position="25"/>
    </location>
</feature>
<comment type="subcellular location">
    <subcellularLocation>
        <location evidence="1">Nucleus</location>
        <location evidence="1">Nucleolus</location>
    </subcellularLocation>
</comment>
<keyword evidence="3" id="KW-0694">RNA-binding</keyword>
<keyword evidence="8" id="KW-1185">Reference proteome</keyword>
<dbReference type="GO" id="GO:0000472">
    <property type="term" value="P:endonucleolytic cleavage to generate mature 5'-end of SSU-rRNA from (SSU-rRNA, 5.8S rRNA, LSU-rRNA)"/>
    <property type="evidence" value="ECO:0007669"/>
    <property type="project" value="TreeGrafter"/>
</dbReference>
<feature type="region of interest" description="Disordered" evidence="6">
    <location>
        <begin position="326"/>
        <end position="348"/>
    </location>
</feature>
<dbReference type="GO" id="GO:0000447">
    <property type="term" value="P:endonucleolytic cleavage in ITS1 to separate SSU-rRNA from 5.8S rRNA and LSU-rRNA from tricistronic rRNA transcript (SSU-rRNA, 5.8S rRNA, LSU-rRNA)"/>
    <property type="evidence" value="ECO:0007669"/>
    <property type="project" value="TreeGrafter"/>
</dbReference>
<evidence type="ECO:0000313" key="7">
    <source>
        <dbReference type="EMBL" id="RUP47924.1"/>
    </source>
</evidence>
<dbReference type="Gene3D" id="3.30.70.330">
    <property type="match status" value="1"/>
</dbReference>
<dbReference type="AlphaFoldDB" id="A0A433DAR5"/>
<dbReference type="InterPro" id="IPR012677">
    <property type="entry name" value="Nucleotide-bd_a/b_plait_sf"/>
</dbReference>
<comment type="caution">
    <text evidence="7">The sequence shown here is derived from an EMBL/GenBank/DDBJ whole genome shotgun (WGS) entry which is preliminary data.</text>
</comment>
<dbReference type="GO" id="GO:0005730">
    <property type="term" value="C:nucleolus"/>
    <property type="evidence" value="ECO:0007669"/>
    <property type="project" value="UniProtKB-SubCell"/>
</dbReference>
<dbReference type="SUPFAM" id="SSF54928">
    <property type="entry name" value="RNA-binding domain, RBD"/>
    <property type="match status" value="1"/>
</dbReference>
<name>A0A433DAR5_9FUNG</name>
<dbReference type="PANTHER" id="PTHR12311:SF7">
    <property type="entry name" value="ACTIVATOR OF BASAL TRANSCRIPTION 1"/>
    <property type="match status" value="1"/>
</dbReference>
<evidence type="ECO:0000256" key="5">
    <source>
        <dbReference type="ARBA" id="ARBA00032634"/>
    </source>
</evidence>
<organism evidence="7 8">
    <name type="scientific">Jimgerdemannia flammicorona</name>
    <dbReference type="NCBI Taxonomy" id="994334"/>
    <lineage>
        <taxon>Eukaryota</taxon>
        <taxon>Fungi</taxon>
        <taxon>Fungi incertae sedis</taxon>
        <taxon>Mucoromycota</taxon>
        <taxon>Mucoromycotina</taxon>
        <taxon>Endogonomycetes</taxon>
        <taxon>Endogonales</taxon>
        <taxon>Endogonaceae</taxon>
        <taxon>Jimgerdemannia</taxon>
    </lineage>
</organism>
<evidence type="ECO:0000256" key="3">
    <source>
        <dbReference type="ARBA" id="ARBA00022884"/>
    </source>
</evidence>
<reference evidence="7 8" key="1">
    <citation type="journal article" date="2018" name="New Phytol.">
        <title>Phylogenomics of Endogonaceae and evolution of mycorrhizas within Mucoromycota.</title>
        <authorList>
            <person name="Chang Y."/>
            <person name="Desiro A."/>
            <person name="Na H."/>
            <person name="Sandor L."/>
            <person name="Lipzen A."/>
            <person name="Clum A."/>
            <person name="Barry K."/>
            <person name="Grigoriev I.V."/>
            <person name="Martin F.M."/>
            <person name="Stajich J.E."/>
            <person name="Smith M.E."/>
            <person name="Bonito G."/>
            <person name="Spatafora J.W."/>
        </authorList>
    </citation>
    <scope>NUCLEOTIDE SEQUENCE [LARGE SCALE GENOMIC DNA]</scope>
    <source>
        <strain evidence="7 8">GMNB39</strain>
    </source>
</reference>
<dbReference type="GO" id="GO:0003723">
    <property type="term" value="F:RNA binding"/>
    <property type="evidence" value="ECO:0007669"/>
    <property type="project" value="UniProtKB-KW"/>
</dbReference>
<feature type="compositionally biased region" description="Acidic residues" evidence="6">
    <location>
        <begin position="47"/>
        <end position="71"/>
    </location>
</feature>
<dbReference type="CDD" id="cd12263">
    <property type="entry name" value="RRM_ABT1_like"/>
    <property type="match status" value="1"/>
</dbReference>
<feature type="compositionally biased region" description="Acidic residues" evidence="6">
    <location>
        <begin position="79"/>
        <end position="92"/>
    </location>
</feature>
<feature type="compositionally biased region" description="Basic and acidic residues" evidence="6">
    <location>
        <begin position="122"/>
        <end position="144"/>
    </location>
</feature>
<protein>
    <recommendedName>
        <fullName evidence="5">18S rRNA factor 2</fullName>
    </recommendedName>
</protein>
<dbReference type="Proteomes" id="UP000268093">
    <property type="component" value="Unassembled WGS sequence"/>
</dbReference>
<dbReference type="InterPro" id="IPR039119">
    <property type="entry name" value="ABT1/Esf2"/>
</dbReference>
<dbReference type="PANTHER" id="PTHR12311">
    <property type="entry name" value="ACTIVATOR OF BASAL TRANSCRIPTION 1"/>
    <property type="match status" value="1"/>
</dbReference>
<comment type="similarity">
    <text evidence="2">Belongs to the ESF2/ABP1 family.</text>
</comment>
<dbReference type="GO" id="GO:0000480">
    <property type="term" value="P:endonucleolytic cleavage in 5'-ETS of tricistronic rRNA transcript (SSU-rRNA, 5.8S rRNA, LSU-rRNA)"/>
    <property type="evidence" value="ECO:0007669"/>
    <property type="project" value="TreeGrafter"/>
</dbReference>
<feature type="region of interest" description="Disordered" evidence="6">
    <location>
        <begin position="1"/>
        <end position="163"/>
    </location>
</feature>
<evidence type="ECO:0000256" key="4">
    <source>
        <dbReference type="ARBA" id="ARBA00023242"/>
    </source>
</evidence>
<accession>A0A433DAR5</accession>
<evidence type="ECO:0000313" key="8">
    <source>
        <dbReference type="Proteomes" id="UP000268093"/>
    </source>
</evidence>
<dbReference type="OrthoDB" id="287393at2759"/>
<gene>
    <name evidence="7" type="ORF">BC936DRAFT_145166</name>
</gene>
<proteinExistence type="inferred from homology"/>
<sequence length="401" mass="45790">MAATKNTNLDFSEDEDEDMVSDDENDRATETKLTAKHRRATRRFTLDDDDDSGSDDDDSGSDDGEEESGEDGEGHDSEEGWENESEEEEGDEEKGKAPKPKSTPTNTDSRFQLPADEDDDDNDHHNDDNDHHDDGREGSRHDAINDDEPSQLSPVKKSKKPVKPLTPAALAEFQKALNRTGIVYISRVPPYMKPQKMRNMLEKFGEVGRVYLAPEDAKVAARRKKYGGNKKKNFTEGWVEFKDKKIAKQVALTLNTKPMGGNKRNFYHDDLWNIKYLPKFKWHHLTERIAFENASRQQRLRTEIAQAQRENKAYVANVERSKMVAKMEEKKRGRGRSEGLEEARERTDQVRRTFKQRKLVNREVNEEVAKGVGRGRVDVSEILDNVEPKVKSVLGKVFGGR</sequence>
<dbReference type="EMBL" id="RBNI01003932">
    <property type="protein sequence ID" value="RUP47924.1"/>
    <property type="molecule type" value="Genomic_DNA"/>
</dbReference>
<evidence type="ECO:0000256" key="1">
    <source>
        <dbReference type="ARBA" id="ARBA00004604"/>
    </source>
</evidence>